<reference evidence="2" key="1">
    <citation type="submission" date="2022-05" db="EMBL/GenBank/DDBJ databases">
        <authorList>
            <person name="Sun H.-N."/>
        </authorList>
    </citation>
    <scope>NUCLEOTIDE SEQUENCE</scope>
    <source>
        <strain evidence="2">HB14</strain>
    </source>
</reference>
<dbReference type="Gene3D" id="2.60.120.560">
    <property type="entry name" value="Exo-inulinase, domain 1"/>
    <property type="match status" value="1"/>
</dbReference>
<accession>A0A9X2KUL1</accession>
<name>A0A9X2KUL1_9GAMM</name>
<organism evidence="2 3">
    <name type="scientific">Gilvimarinus xylanilyticus</name>
    <dbReference type="NCBI Taxonomy" id="2944139"/>
    <lineage>
        <taxon>Bacteria</taxon>
        <taxon>Pseudomonadati</taxon>
        <taxon>Pseudomonadota</taxon>
        <taxon>Gammaproteobacteria</taxon>
        <taxon>Cellvibrionales</taxon>
        <taxon>Cellvibrionaceae</taxon>
        <taxon>Gilvimarinus</taxon>
    </lineage>
</organism>
<dbReference type="InterPro" id="IPR010496">
    <property type="entry name" value="AL/BT2_dom"/>
</dbReference>
<dbReference type="Proteomes" id="UP001139319">
    <property type="component" value="Unassembled WGS sequence"/>
</dbReference>
<feature type="domain" description="3-keto-alpha-glucoside-1,2-lyase/3-keto-2-hydroxy-glucal hydratase" evidence="1">
    <location>
        <begin position="38"/>
        <end position="253"/>
    </location>
</feature>
<proteinExistence type="predicted"/>
<dbReference type="AlphaFoldDB" id="A0A9X2KUL1"/>
<dbReference type="RefSeq" id="WP_253968246.1">
    <property type="nucleotide sequence ID" value="NZ_JAMFTH010000003.1"/>
</dbReference>
<protein>
    <submittedName>
        <fullName evidence="2">DUF1080 domain-containing protein</fullName>
    </submittedName>
</protein>
<reference evidence="2" key="2">
    <citation type="submission" date="2023-01" db="EMBL/GenBank/DDBJ databases">
        <title>Gilvimarinus xylanilyticus HB14 isolated from Caulerpa lentillifera aquaculture base in Hainan, China.</title>
        <authorList>
            <person name="Zhang Y.-J."/>
        </authorList>
    </citation>
    <scope>NUCLEOTIDE SEQUENCE</scope>
    <source>
        <strain evidence="2">HB14</strain>
    </source>
</reference>
<evidence type="ECO:0000313" key="3">
    <source>
        <dbReference type="Proteomes" id="UP001139319"/>
    </source>
</evidence>
<gene>
    <name evidence="2" type="ORF">M6D89_11645</name>
</gene>
<dbReference type="PROSITE" id="PS51257">
    <property type="entry name" value="PROKAR_LIPOPROTEIN"/>
    <property type="match status" value="1"/>
</dbReference>
<sequence>MPQIKFLPLGIYCAALLAGCSHSTSEPLPNASQPETEQWQTLFNGSDLTDWTIKIAGYPLNDNALDTFRVQDGKLVVSYDQYDEFKGRNGHIFYNQPFSHYRIKIEYRFVGEQAAGAPDWAWRNNGIMYHAQSPESMALEQGYPACMEVQLLGGNGTDERHTSNLVTPGSHSVYNGELREDHIIESTSKTYHGDQWVSAEVEVHGDELAIHRVEGEEVIRYSGMQLDDGTPLTEGYIALQAESAPIEFRSVKLLNLKGCMDPEASNYKSYFVANDPEACEY</sequence>
<evidence type="ECO:0000259" key="1">
    <source>
        <dbReference type="Pfam" id="PF06439"/>
    </source>
</evidence>
<dbReference type="EMBL" id="JAMFTH010000003">
    <property type="protein sequence ID" value="MCP8899953.1"/>
    <property type="molecule type" value="Genomic_DNA"/>
</dbReference>
<keyword evidence="3" id="KW-1185">Reference proteome</keyword>
<comment type="caution">
    <text evidence="2">The sequence shown here is derived from an EMBL/GenBank/DDBJ whole genome shotgun (WGS) entry which is preliminary data.</text>
</comment>
<dbReference type="Pfam" id="PF06439">
    <property type="entry name" value="3keto-disac_hyd"/>
    <property type="match status" value="1"/>
</dbReference>
<dbReference type="GO" id="GO:0016787">
    <property type="term" value="F:hydrolase activity"/>
    <property type="evidence" value="ECO:0007669"/>
    <property type="project" value="InterPro"/>
</dbReference>
<evidence type="ECO:0000313" key="2">
    <source>
        <dbReference type="EMBL" id="MCP8899953.1"/>
    </source>
</evidence>